<keyword evidence="2" id="KW-1185">Reference proteome</keyword>
<name>A0A1M7UU91_9FIRM</name>
<accession>A0A1M7UU91</accession>
<sequence length="103" mass="11755">METVNTLNTAVLKCWSVTSNNNGFIAPELVEYRLRGRIYDDSRCLFPDGSRVRTSPIQKITDCGTHKLVETISTIYSVYAADVDPEYEKAFPNAYKRLNMKRS</sequence>
<dbReference type="EMBL" id="FRDN01000017">
    <property type="protein sequence ID" value="SHN86508.1"/>
    <property type="molecule type" value="Genomic_DNA"/>
</dbReference>
<proteinExistence type="predicted"/>
<dbReference type="AlphaFoldDB" id="A0A1M7UU91"/>
<organism evidence="1 2">
    <name type="scientific">Desulfitobacterium chlororespirans DSM 11544</name>
    <dbReference type="NCBI Taxonomy" id="1121395"/>
    <lineage>
        <taxon>Bacteria</taxon>
        <taxon>Bacillati</taxon>
        <taxon>Bacillota</taxon>
        <taxon>Clostridia</taxon>
        <taxon>Eubacteriales</taxon>
        <taxon>Desulfitobacteriaceae</taxon>
        <taxon>Desulfitobacterium</taxon>
    </lineage>
</organism>
<evidence type="ECO:0000313" key="1">
    <source>
        <dbReference type="EMBL" id="SHN86508.1"/>
    </source>
</evidence>
<dbReference type="Proteomes" id="UP000184010">
    <property type="component" value="Unassembled WGS sequence"/>
</dbReference>
<evidence type="ECO:0000313" key="2">
    <source>
        <dbReference type="Proteomes" id="UP000184010"/>
    </source>
</evidence>
<gene>
    <name evidence="1" type="ORF">SAMN02745215_04651</name>
</gene>
<reference evidence="2" key="1">
    <citation type="submission" date="2016-12" db="EMBL/GenBank/DDBJ databases">
        <authorList>
            <person name="Varghese N."/>
            <person name="Submissions S."/>
        </authorList>
    </citation>
    <scope>NUCLEOTIDE SEQUENCE [LARGE SCALE GENOMIC DNA]</scope>
    <source>
        <strain evidence="2">DSM 11544</strain>
    </source>
</reference>
<protein>
    <submittedName>
        <fullName evidence="1">Uncharacterized protein</fullName>
    </submittedName>
</protein>
<dbReference type="STRING" id="1121395.SAMN02745215_04651"/>